<keyword evidence="3 4" id="KW-0012">Acyltransferase</keyword>
<dbReference type="GO" id="GO:0016020">
    <property type="term" value="C:membrane"/>
    <property type="evidence" value="ECO:0007669"/>
    <property type="project" value="InterPro"/>
</dbReference>
<dbReference type="EC" id="2.3.1.51" evidence="4"/>
<comment type="catalytic activity">
    <reaction evidence="4">
        <text>a 1-acyl-sn-glycero-3-phosphate + an acyl-CoA = a 1,2-diacyl-sn-glycero-3-phosphate + CoA</text>
        <dbReference type="Rhea" id="RHEA:19709"/>
        <dbReference type="ChEBI" id="CHEBI:57287"/>
        <dbReference type="ChEBI" id="CHEBI:57970"/>
        <dbReference type="ChEBI" id="CHEBI:58342"/>
        <dbReference type="ChEBI" id="CHEBI:58608"/>
        <dbReference type="EC" id="2.3.1.51"/>
    </reaction>
</comment>
<keyword evidence="4" id="KW-0443">Lipid metabolism</keyword>
<evidence type="ECO:0000256" key="1">
    <source>
        <dbReference type="ARBA" id="ARBA00008655"/>
    </source>
</evidence>
<comment type="similarity">
    <text evidence="1 4">Belongs to the 1-acyl-sn-glycerol-3-phosphate acyltransferase family.</text>
</comment>
<dbReference type="eggNOG" id="COG0204">
    <property type="taxonomic scope" value="Bacteria"/>
</dbReference>
<evidence type="ECO:0000256" key="3">
    <source>
        <dbReference type="ARBA" id="ARBA00023315"/>
    </source>
</evidence>
<feature type="domain" description="Phospholipid/glycerol acyltransferase" evidence="5">
    <location>
        <begin position="37"/>
        <end position="150"/>
    </location>
</feature>
<name>G9YI92_9FIRM</name>
<dbReference type="Pfam" id="PF01553">
    <property type="entry name" value="Acyltransferase"/>
    <property type="match status" value="1"/>
</dbReference>
<dbReference type="PANTHER" id="PTHR10434:SF11">
    <property type="entry name" value="1-ACYL-SN-GLYCEROL-3-PHOSPHATE ACYLTRANSFERASE"/>
    <property type="match status" value="1"/>
</dbReference>
<dbReference type="HOGENOM" id="CLU_027938_4_3_9"/>
<sequence>MRSFWYSVIRSIFNVITYIWLGMKVFGRENIPNKGAFIVASNHASYFDPPLLGTAMNNRLIHFMAKEELFRNPLMGWFLRYVHTFPVRRGRLDRKAIAEAMKTLRDGHVLGIYPEGTTQNNGRLGKFHEGMAAIALKAGVPVLPAAIANSGRLPKKSGPVSVSFGKLIMPDGNASDKEDIAALTEKVRNEVARLLYEHGGMAR</sequence>
<evidence type="ECO:0000313" key="6">
    <source>
        <dbReference type="EMBL" id="EHM39902.1"/>
    </source>
</evidence>
<dbReference type="NCBIfam" id="TIGR00530">
    <property type="entry name" value="AGP_acyltrn"/>
    <property type="match status" value="1"/>
</dbReference>
<dbReference type="CDD" id="cd07989">
    <property type="entry name" value="LPLAT_AGPAT-like"/>
    <property type="match status" value="1"/>
</dbReference>
<dbReference type="GO" id="GO:0006654">
    <property type="term" value="P:phosphatidic acid biosynthetic process"/>
    <property type="evidence" value="ECO:0007669"/>
    <property type="project" value="TreeGrafter"/>
</dbReference>
<evidence type="ECO:0000256" key="4">
    <source>
        <dbReference type="RuleBase" id="RU361267"/>
    </source>
</evidence>
<dbReference type="GO" id="GO:0003841">
    <property type="term" value="F:1-acylglycerol-3-phosphate O-acyltransferase activity"/>
    <property type="evidence" value="ECO:0007669"/>
    <property type="project" value="UniProtKB-UniRule"/>
</dbReference>
<dbReference type="InterPro" id="IPR004552">
    <property type="entry name" value="AGP_acyltrans"/>
</dbReference>
<dbReference type="SMART" id="SM00563">
    <property type="entry name" value="PlsC"/>
    <property type="match status" value="1"/>
</dbReference>
<dbReference type="RefSeq" id="WP_006790352.1">
    <property type="nucleotide sequence ID" value="NZ_JH417599.1"/>
</dbReference>
<comment type="caution">
    <text evidence="6">The sequence shown here is derived from an EMBL/GenBank/DDBJ whole genome shotgun (WGS) entry which is preliminary data.</text>
</comment>
<keyword evidence="4" id="KW-1208">Phospholipid metabolism</keyword>
<keyword evidence="4" id="KW-0594">Phospholipid biosynthesis</keyword>
<keyword evidence="7" id="KW-1185">Reference proteome</keyword>
<keyword evidence="2 4" id="KW-0808">Transferase</keyword>
<dbReference type="InterPro" id="IPR002123">
    <property type="entry name" value="Plipid/glycerol_acylTrfase"/>
</dbReference>
<comment type="domain">
    <text evidence="4">The HXXXXD motif is essential for acyltransferase activity and may constitute the binding site for the phosphate moiety of the glycerol-3-phosphate.</text>
</comment>
<reference evidence="6 7" key="1">
    <citation type="submission" date="2011-08" db="EMBL/GenBank/DDBJ databases">
        <authorList>
            <person name="Weinstock G."/>
            <person name="Sodergren E."/>
            <person name="Clifton S."/>
            <person name="Fulton L."/>
            <person name="Fulton B."/>
            <person name="Courtney L."/>
            <person name="Fronick C."/>
            <person name="Harrison M."/>
            <person name="Strong C."/>
            <person name="Farmer C."/>
            <person name="Delahaunty K."/>
            <person name="Markovic C."/>
            <person name="Hall O."/>
            <person name="Minx P."/>
            <person name="Tomlinson C."/>
            <person name="Mitreva M."/>
            <person name="Hou S."/>
            <person name="Chen J."/>
            <person name="Wollam A."/>
            <person name="Pepin K.H."/>
            <person name="Johnson M."/>
            <person name="Bhonagiri V."/>
            <person name="Zhang X."/>
            <person name="Suruliraj S."/>
            <person name="Warren W."/>
            <person name="Chinwalla A."/>
            <person name="Mardis E.R."/>
            <person name="Wilson R.K."/>
        </authorList>
    </citation>
    <scope>NUCLEOTIDE SEQUENCE [LARGE SCALE GENOMIC DNA]</scope>
    <source>
        <strain evidence="6 7">F0357</strain>
    </source>
</reference>
<keyword evidence="4" id="KW-0444">Lipid biosynthesis</keyword>
<protein>
    <recommendedName>
        <fullName evidence="4">1-acyl-sn-glycerol-3-phosphate acyltransferase</fullName>
        <ecNumber evidence="4">2.3.1.51</ecNumber>
    </recommendedName>
</protein>
<dbReference type="OrthoDB" id="9803035at2"/>
<proteinExistence type="inferred from homology"/>
<accession>G9YI92</accession>
<dbReference type="Proteomes" id="UP000005481">
    <property type="component" value="Unassembled WGS sequence"/>
</dbReference>
<dbReference type="PANTHER" id="PTHR10434">
    <property type="entry name" value="1-ACYL-SN-GLYCEROL-3-PHOSPHATE ACYLTRANSFERASE"/>
    <property type="match status" value="1"/>
</dbReference>
<dbReference type="SUPFAM" id="SSF69593">
    <property type="entry name" value="Glycerol-3-phosphate (1)-acyltransferase"/>
    <property type="match status" value="1"/>
</dbReference>
<dbReference type="AlphaFoldDB" id="G9YI92"/>
<dbReference type="PATRIC" id="fig|861450.3.peg.1275"/>
<gene>
    <name evidence="6" type="ORF">HMPREF0080_01382</name>
</gene>
<organism evidence="6 7">
    <name type="scientific">Anaeroglobus geminatus F0357</name>
    <dbReference type="NCBI Taxonomy" id="861450"/>
    <lineage>
        <taxon>Bacteria</taxon>
        <taxon>Bacillati</taxon>
        <taxon>Bacillota</taxon>
        <taxon>Negativicutes</taxon>
        <taxon>Veillonellales</taxon>
        <taxon>Veillonellaceae</taxon>
        <taxon>Anaeroglobus</taxon>
    </lineage>
</organism>
<evidence type="ECO:0000256" key="2">
    <source>
        <dbReference type="ARBA" id="ARBA00022679"/>
    </source>
</evidence>
<dbReference type="EMBL" id="AGCJ01000058">
    <property type="protein sequence ID" value="EHM39902.1"/>
    <property type="molecule type" value="Genomic_DNA"/>
</dbReference>
<evidence type="ECO:0000259" key="5">
    <source>
        <dbReference type="SMART" id="SM00563"/>
    </source>
</evidence>
<evidence type="ECO:0000313" key="7">
    <source>
        <dbReference type="Proteomes" id="UP000005481"/>
    </source>
</evidence>
<dbReference type="STRING" id="861450.HMPREF0080_01382"/>